<organism evidence="1 2">
    <name type="scientific">Kuraishia capsulata CBS 1993</name>
    <dbReference type="NCBI Taxonomy" id="1382522"/>
    <lineage>
        <taxon>Eukaryota</taxon>
        <taxon>Fungi</taxon>
        <taxon>Dikarya</taxon>
        <taxon>Ascomycota</taxon>
        <taxon>Saccharomycotina</taxon>
        <taxon>Pichiomycetes</taxon>
        <taxon>Pichiales</taxon>
        <taxon>Pichiaceae</taxon>
        <taxon>Kuraishia</taxon>
    </lineage>
</organism>
<dbReference type="Proteomes" id="UP000019384">
    <property type="component" value="Unassembled WGS sequence"/>
</dbReference>
<proteinExistence type="predicted"/>
<accession>W6MW46</accession>
<keyword evidence="2" id="KW-1185">Reference proteome</keyword>
<evidence type="ECO:0000313" key="1">
    <source>
        <dbReference type="EMBL" id="CDK26880.1"/>
    </source>
</evidence>
<reference evidence="1" key="2">
    <citation type="submission" date="2014-02" db="EMBL/GenBank/DDBJ databases">
        <title>Complete DNA sequence of /Kuraishia capsulata/ illustrates novel genomic features among budding yeasts (/Saccharomycotina/).</title>
        <authorList>
            <person name="Morales L."/>
            <person name="Noel B."/>
            <person name="Porcel B."/>
            <person name="Marcet-Houben M."/>
            <person name="Hullo M-F."/>
            <person name="Sacerdot C."/>
            <person name="Tekaia F."/>
            <person name="Leh-Louis V."/>
            <person name="Despons L."/>
            <person name="Khanna V."/>
            <person name="Aury J-M."/>
            <person name="Barbe V."/>
            <person name="Couloux A."/>
            <person name="Labadie K."/>
            <person name="Pelletier E."/>
            <person name="Souciet J-L."/>
            <person name="Boekhout T."/>
            <person name="Gabaldon T."/>
            <person name="Wincker P."/>
            <person name="Dujon B."/>
        </authorList>
    </citation>
    <scope>NUCLEOTIDE SEQUENCE</scope>
    <source>
        <strain evidence="1">CBS 1993</strain>
    </source>
</reference>
<name>W6MW46_9ASCO</name>
<dbReference type="RefSeq" id="XP_022458876.1">
    <property type="nucleotide sequence ID" value="XM_022603142.1"/>
</dbReference>
<reference evidence="1" key="1">
    <citation type="submission" date="2013-12" db="EMBL/GenBank/DDBJ databases">
        <authorList>
            <person name="Genoscope - CEA"/>
        </authorList>
    </citation>
    <scope>NUCLEOTIDE SEQUENCE</scope>
    <source>
        <strain evidence="1">CBS 1993</strain>
    </source>
</reference>
<dbReference type="GeneID" id="34520264"/>
<evidence type="ECO:0000313" key="2">
    <source>
        <dbReference type="Proteomes" id="UP000019384"/>
    </source>
</evidence>
<protein>
    <submittedName>
        <fullName evidence="1">Uncharacterized protein</fullName>
    </submittedName>
</protein>
<dbReference type="EMBL" id="HG793127">
    <property type="protein sequence ID" value="CDK26880.1"/>
    <property type="molecule type" value="Genomic_DNA"/>
</dbReference>
<sequence>MREAVAKPCPSLPPASNLSNAGKTVLQIFTKHPQKLITSNSRHRITYAIVPIFDPKQRGLAIVCWRTQNAPLNQTIEQLNGAVRLCNCRPKEINIIKEISAQF</sequence>
<dbReference type="AlphaFoldDB" id="W6MW46"/>
<gene>
    <name evidence="1" type="ORF">KUCA_T00002854001</name>
</gene>
<dbReference type="HOGENOM" id="CLU_2264165_0_0_1"/>